<dbReference type="CDD" id="cd00886">
    <property type="entry name" value="MogA_MoaB"/>
    <property type="match status" value="1"/>
</dbReference>
<dbReference type="InterPro" id="IPR008284">
    <property type="entry name" value="MoCF_biosynth_CS"/>
</dbReference>
<dbReference type="InterPro" id="IPR001453">
    <property type="entry name" value="MoaB/Mog_dom"/>
</dbReference>
<dbReference type="Pfam" id="PF00994">
    <property type="entry name" value="MoCF_biosynth"/>
    <property type="match status" value="1"/>
</dbReference>
<dbReference type="NCBIfam" id="NF006932">
    <property type="entry name" value="PRK09417.1"/>
    <property type="match status" value="1"/>
</dbReference>
<evidence type="ECO:0000256" key="8">
    <source>
        <dbReference type="ARBA" id="ARBA00023150"/>
    </source>
</evidence>
<keyword evidence="6" id="KW-0547">Nucleotide-binding</keyword>
<evidence type="ECO:0000256" key="3">
    <source>
        <dbReference type="ARBA" id="ARBA00012509"/>
    </source>
</evidence>
<organism evidence="12 13">
    <name type="scientific">Thiomicrospira aerophila AL3</name>
    <dbReference type="NCBI Taxonomy" id="717772"/>
    <lineage>
        <taxon>Bacteria</taxon>
        <taxon>Pseudomonadati</taxon>
        <taxon>Pseudomonadota</taxon>
        <taxon>Gammaproteobacteria</taxon>
        <taxon>Thiotrichales</taxon>
        <taxon>Piscirickettsiaceae</taxon>
        <taxon>Thiomicrospira</taxon>
    </lineage>
</organism>
<dbReference type="EC" id="2.7.7.75" evidence="3"/>
<reference evidence="12 13" key="1">
    <citation type="submission" date="2013-12" db="EMBL/GenBank/DDBJ databases">
        <authorList>
            <consortium name="DOE Joint Genome Institute"/>
            <person name="Kappler U."/>
            <person name="Huntemann M."/>
            <person name="Han J."/>
            <person name="Chen A."/>
            <person name="Kyrpides N."/>
            <person name="Mavromatis K."/>
            <person name="Markowitz V."/>
            <person name="Palaniappan K."/>
            <person name="Ivanova N."/>
            <person name="Schaumberg A."/>
            <person name="Pati A."/>
            <person name="Liolios K."/>
            <person name="Nordberg H.P."/>
            <person name="Cantor M.N."/>
            <person name="Hua S.X."/>
            <person name="Woyke T."/>
        </authorList>
    </citation>
    <scope>NUCLEOTIDE SEQUENCE [LARGE SCALE GENOMIC DNA]</scope>
    <source>
        <strain evidence="13">AL2</strain>
    </source>
</reference>
<feature type="domain" description="MoaB/Mog" evidence="11">
    <location>
        <begin position="7"/>
        <end position="153"/>
    </location>
</feature>
<evidence type="ECO:0000256" key="1">
    <source>
        <dbReference type="ARBA" id="ARBA00005046"/>
    </source>
</evidence>
<dbReference type="InterPro" id="IPR036425">
    <property type="entry name" value="MoaB/Mog-like_dom_sf"/>
</dbReference>
<name>W0DXI6_9GAMM</name>
<dbReference type="RefSeq" id="WP_006460646.1">
    <property type="nucleotide sequence ID" value="NZ_CP007030.1"/>
</dbReference>
<dbReference type="STRING" id="717772.THIAE_07800"/>
<evidence type="ECO:0000256" key="5">
    <source>
        <dbReference type="ARBA" id="ARBA00022679"/>
    </source>
</evidence>
<dbReference type="eggNOG" id="COG0521">
    <property type="taxonomic scope" value="Bacteria"/>
</dbReference>
<dbReference type="PANTHER" id="PTHR43764">
    <property type="entry name" value="MOLYBDENUM COFACTOR BIOSYNTHESIS"/>
    <property type="match status" value="1"/>
</dbReference>
<keyword evidence="12" id="KW-0548">Nucleotidyltransferase</keyword>
<sequence>MQMVKIGLVTISDRASTGVYEDLGGPAMYDWLTSALSCPWHAVKHIIADEQALIEQTLIKLADEEGCCLILTTGGTGPAKRDVTPEATLAVADKVLDGFAEQMRAVSLKYVPTAILSRQVAVIRNQSLIINLPGKPTAIAECLDAVFPAVPYCIDLIDGPFITTHSDRVQAFRPKHAKQVADE</sequence>
<evidence type="ECO:0000256" key="2">
    <source>
        <dbReference type="ARBA" id="ARBA00006112"/>
    </source>
</evidence>
<dbReference type="PANTHER" id="PTHR43764:SF1">
    <property type="entry name" value="MOLYBDOPTERIN MOLYBDOTRANSFERASE"/>
    <property type="match status" value="1"/>
</dbReference>
<dbReference type="KEGG" id="tao:THIAE_07800"/>
<dbReference type="FunCoup" id="W0DXI6">
    <property type="interactions" value="187"/>
</dbReference>
<comment type="function">
    <text evidence="10">Catalyzes the adenylation of molybdopterin as part of the biosynthesis of the molybdenum-cofactor.</text>
</comment>
<dbReference type="HOGENOM" id="CLU_077358_1_0_6"/>
<protein>
    <recommendedName>
        <fullName evidence="4">Molybdopterin adenylyltransferase</fullName>
        <ecNumber evidence="3">2.7.7.75</ecNumber>
    </recommendedName>
</protein>
<evidence type="ECO:0000313" key="13">
    <source>
        <dbReference type="Proteomes" id="UP000005380"/>
    </source>
</evidence>
<dbReference type="Gene3D" id="3.40.980.10">
    <property type="entry name" value="MoaB/Mog-like domain"/>
    <property type="match status" value="1"/>
</dbReference>
<evidence type="ECO:0000256" key="9">
    <source>
        <dbReference type="ARBA" id="ARBA00051131"/>
    </source>
</evidence>
<dbReference type="Proteomes" id="UP000005380">
    <property type="component" value="Chromosome"/>
</dbReference>
<evidence type="ECO:0000256" key="4">
    <source>
        <dbReference type="ARBA" id="ARBA00013491"/>
    </source>
</evidence>
<keyword evidence="13" id="KW-1185">Reference proteome</keyword>
<evidence type="ECO:0000259" key="11">
    <source>
        <dbReference type="SMART" id="SM00852"/>
    </source>
</evidence>
<dbReference type="FunFam" id="3.40.980.10:FF:000005">
    <property type="entry name" value="Molybdopterin biosynthesis mog protein"/>
    <property type="match status" value="1"/>
</dbReference>
<dbReference type="InterPro" id="IPR051920">
    <property type="entry name" value="MPT_Adenylyltrnsfr/MoaC-Rel"/>
</dbReference>
<keyword evidence="7" id="KW-0067">ATP-binding</keyword>
<dbReference type="GO" id="GO:0006777">
    <property type="term" value="P:Mo-molybdopterin cofactor biosynthetic process"/>
    <property type="evidence" value="ECO:0007669"/>
    <property type="project" value="UniProtKB-KW"/>
</dbReference>
<evidence type="ECO:0000256" key="7">
    <source>
        <dbReference type="ARBA" id="ARBA00022840"/>
    </source>
</evidence>
<dbReference type="SMART" id="SM00852">
    <property type="entry name" value="MoCF_biosynth"/>
    <property type="match status" value="1"/>
</dbReference>
<dbReference type="AlphaFoldDB" id="W0DXI6"/>
<gene>
    <name evidence="12" type="ORF">THIAE_07800</name>
</gene>
<comment type="pathway">
    <text evidence="1">Cofactor biosynthesis; molybdopterin biosynthesis.</text>
</comment>
<accession>W0DXI6</accession>
<dbReference type="EMBL" id="CP007030">
    <property type="protein sequence ID" value="AHF01674.1"/>
    <property type="molecule type" value="Genomic_DNA"/>
</dbReference>
<dbReference type="PROSITE" id="PS01078">
    <property type="entry name" value="MOCF_BIOSYNTHESIS_1"/>
    <property type="match status" value="1"/>
</dbReference>
<evidence type="ECO:0000256" key="6">
    <source>
        <dbReference type="ARBA" id="ARBA00022741"/>
    </source>
</evidence>
<dbReference type="InParanoid" id="W0DXI6"/>
<keyword evidence="8" id="KW-0501">Molybdenum cofactor biosynthesis</keyword>
<proteinExistence type="inferred from homology"/>
<dbReference type="GO" id="GO:0005524">
    <property type="term" value="F:ATP binding"/>
    <property type="evidence" value="ECO:0007669"/>
    <property type="project" value="UniProtKB-KW"/>
</dbReference>
<keyword evidence="5 12" id="KW-0808">Transferase</keyword>
<evidence type="ECO:0000313" key="12">
    <source>
        <dbReference type="EMBL" id="AHF01674.1"/>
    </source>
</evidence>
<evidence type="ECO:0000256" key="10">
    <source>
        <dbReference type="ARBA" id="ARBA00058212"/>
    </source>
</evidence>
<dbReference type="GO" id="GO:0061598">
    <property type="term" value="F:molybdopterin adenylyltransferase activity"/>
    <property type="evidence" value="ECO:0007669"/>
    <property type="project" value="UniProtKB-EC"/>
</dbReference>
<dbReference type="NCBIfam" id="TIGR00177">
    <property type="entry name" value="molyb_syn"/>
    <property type="match status" value="1"/>
</dbReference>
<dbReference type="UniPathway" id="UPA00344"/>
<comment type="similarity">
    <text evidence="2">Belongs to the MoaB/Mog family.</text>
</comment>
<comment type="catalytic activity">
    <reaction evidence="9">
        <text>molybdopterin + ATP + H(+) = adenylyl-molybdopterin + diphosphate</text>
        <dbReference type="Rhea" id="RHEA:31331"/>
        <dbReference type="ChEBI" id="CHEBI:15378"/>
        <dbReference type="ChEBI" id="CHEBI:30616"/>
        <dbReference type="ChEBI" id="CHEBI:33019"/>
        <dbReference type="ChEBI" id="CHEBI:58698"/>
        <dbReference type="ChEBI" id="CHEBI:62727"/>
        <dbReference type="EC" id="2.7.7.75"/>
    </reaction>
</comment>
<dbReference type="SUPFAM" id="SSF53218">
    <property type="entry name" value="Molybdenum cofactor biosynthesis proteins"/>
    <property type="match status" value="1"/>
</dbReference>